<evidence type="ECO:0000256" key="2">
    <source>
        <dbReference type="ARBA" id="ARBA00022573"/>
    </source>
</evidence>
<reference evidence="7 8" key="1">
    <citation type="submission" date="2016-10" db="EMBL/GenBank/DDBJ databases">
        <authorList>
            <person name="de Groot N.N."/>
        </authorList>
    </citation>
    <scope>NUCLEOTIDE SEQUENCE [LARGE SCALE GENOMIC DNA]</scope>
    <source>
        <strain evidence="7 8">DSM 23310</strain>
    </source>
</reference>
<sequence>MEVKEAIKKFDKVVAFGRVSSSLKHIREDIKTINKVTHIDYFLKEYDDILILASGDPCFYGIVEYLKGRNIKIEKIMPGISSFQYMMARLYKSWHEANFISLHGRDGNLETVKDHKLSIVLTDEENTPSKISNRLYEVGIKGRIYTGFNLSYEDEKIIKKEVGEKIDDISPLAVVVIENEMD</sequence>
<dbReference type="EMBL" id="FNNG01000002">
    <property type="protein sequence ID" value="SDW43430.1"/>
    <property type="molecule type" value="Genomic_DNA"/>
</dbReference>
<dbReference type="InterPro" id="IPR014776">
    <property type="entry name" value="4pyrrole_Mease_sub2"/>
</dbReference>
<dbReference type="PANTHER" id="PTHR43182:SF1">
    <property type="entry name" value="COBALT-PRECORRIN-7 C(5)-METHYLTRANSFERASE"/>
    <property type="match status" value="1"/>
</dbReference>
<name>A0A1H2TI01_9FIRM</name>
<comment type="pathway">
    <text evidence="1">Cofactor biosynthesis; adenosylcobalamin biosynthesis.</text>
</comment>
<feature type="domain" description="Tetrapyrrole methylase" evidence="6">
    <location>
        <begin position="43"/>
        <end position="164"/>
    </location>
</feature>
<dbReference type="InterPro" id="IPR000878">
    <property type="entry name" value="4pyrrol_Mease"/>
</dbReference>
<evidence type="ECO:0000313" key="7">
    <source>
        <dbReference type="EMBL" id="SDW43430.1"/>
    </source>
</evidence>
<dbReference type="GO" id="GO:0032259">
    <property type="term" value="P:methylation"/>
    <property type="evidence" value="ECO:0007669"/>
    <property type="project" value="UniProtKB-KW"/>
</dbReference>
<keyword evidence="3 7" id="KW-0489">Methyltransferase</keyword>
<keyword evidence="5" id="KW-0949">S-adenosyl-L-methionine</keyword>
<evidence type="ECO:0000256" key="5">
    <source>
        <dbReference type="ARBA" id="ARBA00022691"/>
    </source>
</evidence>
<dbReference type="GO" id="GO:0008276">
    <property type="term" value="F:protein methyltransferase activity"/>
    <property type="evidence" value="ECO:0007669"/>
    <property type="project" value="InterPro"/>
</dbReference>
<keyword evidence="2" id="KW-0169">Cobalamin biosynthesis</keyword>
<dbReference type="Gene3D" id="3.40.1010.10">
    <property type="entry name" value="Cobalt-precorrin-4 Transmethylase, Domain 1"/>
    <property type="match status" value="1"/>
</dbReference>
<accession>A0A1H2TI01</accession>
<evidence type="ECO:0000313" key="8">
    <source>
        <dbReference type="Proteomes" id="UP000198828"/>
    </source>
</evidence>
<dbReference type="NCBIfam" id="TIGR02467">
    <property type="entry name" value="CbiE"/>
    <property type="match status" value="1"/>
</dbReference>
<dbReference type="PANTHER" id="PTHR43182">
    <property type="entry name" value="COBALT-PRECORRIN-6B C(15)-METHYLTRANSFERASE (DECARBOXYLATING)"/>
    <property type="match status" value="1"/>
</dbReference>
<dbReference type="InterPro" id="IPR050714">
    <property type="entry name" value="Cobalamin_biosynth_MTase"/>
</dbReference>
<evidence type="ECO:0000259" key="6">
    <source>
        <dbReference type="Pfam" id="PF00590"/>
    </source>
</evidence>
<evidence type="ECO:0000256" key="1">
    <source>
        <dbReference type="ARBA" id="ARBA00004953"/>
    </source>
</evidence>
<dbReference type="CDD" id="cd11644">
    <property type="entry name" value="Precorrin-6Y-MT"/>
    <property type="match status" value="1"/>
</dbReference>
<proteinExistence type="predicted"/>
<dbReference type="Proteomes" id="UP000198828">
    <property type="component" value="Unassembled WGS sequence"/>
</dbReference>
<dbReference type="Gene3D" id="3.30.950.10">
    <property type="entry name" value="Methyltransferase, Cobalt-precorrin-4 Transmethylase, Domain 2"/>
    <property type="match status" value="1"/>
</dbReference>
<dbReference type="UniPathway" id="UPA00148"/>
<dbReference type="AlphaFoldDB" id="A0A1H2TI01"/>
<dbReference type="InterPro" id="IPR014777">
    <property type="entry name" value="4pyrrole_Mease_sub1"/>
</dbReference>
<gene>
    <name evidence="7" type="ORF">SAMN05660923_00716</name>
</gene>
<dbReference type="InterPro" id="IPR035996">
    <property type="entry name" value="4pyrrol_Methylase_sf"/>
</dbReference>
<dbReference type="InterPro" id="IPR012818">
    <property type="entry name" value="CbiE"/>
</dbReference>
<protein>
    <submittedName>
        <fullName evidence="7">Precorrin-6Y C5,15-methyltransferase (Decarboxylating)</fullName>
    </submittedName>
</protein>
<evidence type="ECO:0000256" key="3">
    <source>
        <dbReference type="ARBA" id="ARBA00022603"/>
    </source>
</evidence>
<dbReference type="GO" id="GO:0009236">
    <property type="term" value="P:cobalamin biosynthetic process"/>
    <property type="evidence" value="ECO:0007669"/>
    <property type="project" value="UniProtKB-UniPathway"/>
</dbReference>
<keyword evidence="4 7" id="KW-0808">Transferase</keyword>
<dbReference type="Pfam" id="PF00590">
    <property type="entry name" value="TP_methylase"/>
    <property type="match status" value="1"/>
</dbReference>
<keyword evidence="8" id="KW-1185">Reference proteome</keyword>
<evidence type="ECO:0000256" key="4">
    <source>
        <dbReference type="ARBA" id="ARBA00022679"/>
    </source>
</evidence>
<organism evidence="7 8">
    <name type="scientific">Tepidimicrobium xylanilyticum</name>
    <dbReference type="NCBI Taxonomy" id="1123352"/>
    <lineage>
        <taxon>Bacteria</taxon>
        <taxon>Bacillati</taxon>
        <taxon>Bacillota</taxon>
        <taxon>Tissierellia</taxon>
        <taxon>Tissierellales</taxon>
        <taxon>Tepidimicrobiaceae</taxon>
        <taxon>Tepidimicrobium</taxon>
    </lineage>
</organism>
<dbReference type="SUPFAM" id="SSF53790">
    <property type="entry name" value="Tetrapyrrole methylase"/>
    <property type="match status" value="1"/>
</dbReference>